<dbReference type="InterPro" id="IPR023578">
    <property type="entry name" value="Ras_GEF_dom_sf"/>
</dbReference>
<reference evidence="2 3" key="1">
    <citation type="journal article" date="2022" name="Allergy">
        <title>Genome assembly and annotation of Periplaneta americana reveal a comprehensive cockroach allergen profile.</title>
        <authorList>
            <person name="Wang L."/>
            <person name="Xiong Q."/>
            <person name="Saelim N."/>
            <person name="Wang L."/>
            <person name="Nong W."/>
            <person name="Wan A.T."/>
            <person name="Shi M."/>
            <person name="Liu X."/>
            <person name="Cao Q."/>
            <person name="Hui J.H.L."/>
            <person name="Sookrung N."/>
            <person name="Leung T.F."/>
            <person name="Tungtrongchitr A."/>
            <person name="Tsui S.K.W."/>
        </authorList>
    </citation>
    <scope>NUCLEOTIDE SEQUENCE [LARGE SCALE GENOMIC DNA]</scope>
    <source>
        <strain evidence="2">PWHHKU_190912</strain>
    </source>
</reference>
<dbReference type="Gene3D" id="1.20.870.10">
    <property type="entry name" value="Son of sevenless (SoS) protein Chain: S domain 1"/>
    <property type="match status" value="1"/>
</dbReference>
<dbReference type="InterPro" id="IPR000651">
    <property type="entry name" value="Ras-like_Gua-exchang_fac_N"/>
</dbReference>
<dbReference type="EMBL" id="JAJSOF020000009">
    <property type="protein sequence ID" value="KAJ4445748.1"/>
    <property type="molecule type" value="Genomic_DNA"/>
</dbReference>
<dbReference type="InterPro" id="IPR011993">
    <property type="entry name" value="PH-like_dom_sf"/>
</dbReference>
<organism evidence="2 3">
    <name type="scientific">Periplaneta americana</name>
    <name type="common">American cockroach</name>
    <name type="synonym">Blatta americana</name>
    <dbReference type="NCBI Taxonomy" id="6978"/>
    <lineage>
        <taxon>Eukaryota</taxon>
        <taxon>Metazoa</taxon>
        <taxon>Ecdysozoa</taxon>
        <taxon>Arthropoda</taxon>
        <taxon>Hexapoda</taxon>
        <taxon>Insecta</taxon>
        <taxon>Pterygota</taxon>
        <taxon>Neoptera</taxon>
        <taxon>Polyneoptera</taxon>
        <taxon>Dictyoptera</taxon>
        <taxon>Blattodea</taxon>
        <taxon>Blattoidea</taxon>
        <taxon>Blattidae</taxon>
        <taxon>Blattinae</taxon>
        <taxon>Periplaneta</taxon>
    </lineage>
</organism>
<dbReference type="CDD" id="cd06224">
    <property type="entry name" value="REM"/>
    <property type="match status" value="1"/>
</dbReference>
<comment type="caution">
    <text evidence="2">The sequence shown here is derived from an EMBL/GenBank/DDBJ whole genome shotgun (WGS) entry which is preliminary data.</text>
</comment>
<dbReference type="SMART" id="SM00229">
    <property type="entry name" value="RasGEFN"/>
    <property type="match status" value="1"/>
</dbReference>
<evidence type="ECO:0000313" key="3">
    <source>
        <dbReference type="Proteomes" id="UP001148838"/>
    </source>
</evidence>
<dbReference type="Gene3D" id="2.30.29.30">
    <property type="entry name" value="Pleckstrin-homology domain (PH domain)/Phosphotyrosine-binding domain (PTB)"/>
    <property type="match status" value="1"/>
</dbReference>
<accession>A0ABQ8THJ7</accession>
<feature type="domain" description="N-terminal Ras-GEF" evidence="1">
    <location>
        <begin position="122"/>
        <end position="243"/>
    </location>
</feature>
<gene>
    <name evidence="2" type="ORF">ANN_12433</name>
</gene>
<sequence length="442" mass="49200">MVVVRLRCGAESSVCSMSSQSSGISETSSGSCHLHNRDFKIILDVKTGGPQVVVHLVAPTMQEKAAWISDISQCMDNVHFNDLLHSSMSDTSSVTMPQSIKNDPKLFKDDVDIRFSRTLNSCKVPQIRYATPERLLERLTDLRFLSIDFLNTFLLTYRVFTDGVTVLEALKKVFYYSDPPEAQTSTAGSIMSLDVLGAVMTTALFTCMTASAGAAACRPGGQVALALYQVKLTLFRDNQHAFVMENLEMTFVVHCSSRPTTSTQVWLNNTRCLSELQVSRDEATGSVKQLRQHLQYREFKNWCAYPQKGKGVVLFEEVPAANSWIIKHEGLSSSEWRDILKMTAMVAPVRSLPGRSTGTTHCRHCSECETLPHVLGSCPQGEVLRIKCHNTIRSMIADALRSKNLDFHEEVHCIADGGSNRRIDIIAINRNKQTAEIFDPTI</sequence>
<keyword evidence="3" id="KW-1185">Reference proteome</keyword>
<evidence type="ECO:0000313" key="2">
    <source>
        <dbReference type="EMBL" id="KAJ4445748.1"/>
    </source>
</evidence>
<evidence type="ECO:0000259" key="1">
    <source>
        <dbReference type="SMART" id="SM00229"/>
    </source>
</evidence>
<proteinExistence type="predicted"/>
<dbReference type="Proteomes" id="UP001148838">
    <property type="component" value="Unassembled WGS sequence"/>
</dbReference>
<dbReference type="Pfam" id="PF00618">
    <property type="entry name" value="RasGEF_N"/>
    <property type="match status" value="1"/>
</dbReference>
<dbReference type="SUPFAM" id="SSF48366">
    <property type="entry name" value="Ras GEF"/>
    <property type="match status" value="1"/>
</dbReference>
<name>A0ABQ8THJ7_PERAM</name>
<protein>
    <recommendedName>
        <fullName evidence="1">N-terminal Ras-GEF domain-containing protein</fullName>
    </recommendedName>
</protein>